<organism evidence="3 4">
    <name type="scientific">Botrimarina hoheduenensis</name>
    <dbReference type="NCBI Taxonomy" id="2528000"/>
    <lineage>
        <taxon>Bacteria</taxon>
        <taxon>Pseudomonadati</taxon>
        <taxon>Planctomycetota</taxon>
        <taxon>Planctomycetia</taxon>
        <taxon>Pirellulales</taxon>
        <taxon>Lacipirellulaceae</taxon>
        <taxon>Botrimarina</taxon>
    </lineage>
</organism>
<keyword evidence="2" id="KW-0732">Signal</keyword>
<dbReference type="InterPro" id="IPR023614">
    <property type="entry name" value="Porin_dom_sf"/>
</dbReference>
<keyword evidence="1" id="KW-0175">Coiled coil</keyword>
<evidence type="ECO:0000256" key="1">
    <source>
        <dbReference type="SAM" id="Coils"/>
    </source>
</evidence>
<keyword evidence="4" id="KW-1185">Reference proteome</keyword>
<dbReference type="SUPFAM" id="SSF56935">
    <property type="entry name" value="Porins"/>
    <property type="match status" value="1"/>
</dbReference>
<evidence type="ECO:0000256" key="2">
    <source>
        <dbReference type="SAM" id="SignalP"/>
    </source>
</evidence>
<reference evidence="3 4" key="1">
    <citation type="submission" date="2019-02" db="EMBL/GenBank/DDBJ databases">
        <title>Deep-cultivation of Planctomycetes and their phenomic and genomic characterization uncovers novel biology.</title>
        <authorList>
            <person name="Wiegand S."/>
            <person name="Jogler M."/>
            <person name="Boedeker C."/>
            <person name="Pinto D."/>
            <person name="Vollmers J."/>
            <person name="Rivas-Marin E."/>
            <person name="Kohn T."/>
            <person name="Peeters S.H."/>
            <person name="Heuer A."/>
            <person name="Rast P."/>
            <person name="Oberbeckmann S."/>
            <person name="Bunk B."/>
            <person name="Jeske O."/>
            <person name="Meyerdierks A."/>
            <person name="Storesund J.E."/>
            <person name="Kallscheuer N."/>
            <person name="Luecker S."/>
            <person name="Lage O.M."/>
            <person name="Pohl T."/>
            <person name="Merkel B.J."/>
            <person name="Hornburger P."/>
            <person name="Mueller R.-W."/>
            <person name="Bruemmer F."/>
            <person name="Labrenz M."/>
            <person name="Spormann A.M."/>
            <person name="Op Den Camp H."/>
            <person name="Overmann J."/>
            <person name="Amann R."/>
            <person name="Jetten M.S.M."/>
            <person name="Mascher T."/>
            <person name="Medema M.H."/>
            <person name="Devos D.P."/>
            <person name="Kaster A.-K."/>
            <person name="Ovreas L."/>
            <person name="Rohde M."/>
            <person name="Galperin M.Y."/>
            <person name="Jogler C."/>
        </authorList>
    </citation>
    <scope>NUCLEOTIDE SEQUENCE [LARGE SCALE GENOMIC DNA]</scope>
    <source>
        <strain evidence="3 4">Pla111</strain>
    </source>
</reference>
<accession>A0A5C5W8E6</accession>
<dbReference type="OrthoDB" id="9807854at2"/>
<comment type="caution">
    <text evidence="3">The sequence shown here is derived from an EMBL/GenBank/DDBJ whole genome shotgun (WGS) entry which is preliminary data.</text>
</comment>
<evidence type="ECO:0000313" key="3">
    <source>
        <dbReference type="EMBL" id="TWT46455.1"/>
    </source>
</evidence>
<sequence precursor="true">MKLLRHPCVVASLAVAFACGLGAVAPAGAEEVPSLLSGDNLPRETKEASLEALIDRIEQLEATQDELLADRKSLEEQLAHRVATGHDGATMELSGRIHADLWTFPGDSPGVNGFESGDPTVSPQDEIGIRRARLTFQGDVADNMLYKLDLEIVGSNHPEFRDAYLGWRDLPLLQTLHVGNQKRPYGLDHINSSRYNVFMERPMVVEAFNPGNRRLGIQSYGVSDDQVWNWRYGAFNQGLIQDEYAYVSDNWQPQLAGRLAKTAWWHEPTNGRGYAHLALAGSWADTDQNAPVDNYAGSGRNEARFATRPEARSSASWIDTGVIADAEHYTLLASEGVLNFGALQLVAEQQNLFIERARGESLYLHGAYAYLSYFLTGEYIPWDRETGQIGRAIPNESFFAVERRCDVERGWGAWQVACRWSYADLADQDIQGGDAEAITLSLNWYWNAYAKLQTEYTWGQIEANDLNAAPAGPNAGDYQILGTRFVIDF</sequence>
<protein>
    <submittedName>
        <fullName evidence="3">Phosphate-selective porin O and P</fullName>
    </submittedName>
</protein>
<dbReference type="PROSITE" id="PS51257">
    <property type="entry name" value="PROKAR_LIPOPROTEIN"/>
    <property type="match status" value="1"/>
</dbReference>
<evidence type="ECO:0000313" key="4">
    <source>
        <dbReference type="Proteomes" id="UP000318995"/>
    </source>
</evidence>
<dbReference type="InterPro" id="IPR010870">
    <property type="entry name" value="Porin_O/P"/>
</dbReference>
<gene>
    <name evidence="3" type="ORF">Pla111_15510</name>
</gene>
<dbReference type="Pfam" id="PF07396">
    <property type="entry name" value="Porin_O_P"/>
    <property type="match status" value="1"/>
</dbReference>
<name>A0A5C5W8E6_9BACT</name>
<dbReference type="RefSeq" id="WP_146572983.1">
    <property type="nucleotide sequence ID" value="NZ_SJPH01000003.1"/>
</dbReference>
<dbReference type="Proteomes" id="UP000318995">
    <property type="component" value="Unassembled WGS sequence"/>
</dbReference>
<dbReference type="EMBL" id="SJPH01000003">
    <property type="protein sequence ID" value="TWT46455.1"/>
    <property type="molecule type" value="Genomic_DNA"/>
</dbReference>
<feature type="signal peptide" evidence="2">
    <location>
        <begin position="1"/>
        <end position="29"/>
    </location>
</feature>
<proteinExistence type="predicted"/>
<dbReference type="Gene3D" id="2.40.160.10">
    <property type="entry name" value="Porin"/>
    <property type="match status" value="1"/>
</dbReference>
<dbReference type="AlphaFoldDB" id="A0A5C5W8E6"/>
<feature type="coiled-coil region" evidence="1">
    <location>
        <begin position="43"/>
        <end position="77"/>
    </location>
</feature>
<feature type="chain" id="PRO_5023082174" evidence="2">
    <location>
        <begin position="30"/>
        <end position="489"/>
    </location>
</feature>